<dbReference type="EMBL" id="QFQP01000008">
    <property type="protein sequence ID" value="PZR13906.1"/>
    <property type="molecule type" value="Genomic_DNA"/>
</dbReference>
<gene>
    <name evidence="2" type="ORF">DI536_11285</name>
</gene>
<comment type="caution">
    <text evidence="2">The sequence shown here is derived from an EMBL/GenBank/DDBJ whole genome shotgun (WGS) entry which is preliminary data.</text>
</comment>
<sequence>MFRRLLLSGFVFSSVAMAQGTEGPAAAPAAAAAVDADTPESKAAKELVQKYLTAVKAKKWADAKKFLHPKTLEAIAERKKRLGKEDHPMAPWFHEKVDYWMKDFKVGTASAAPLGTIIVETTEDNFQVEEKGLAEGERSAYLVGKQGGKWFVVDKKRGETFTKDSVKLGYKGWFDKIEKAPTEEAAE</sequence>
<protein>
    <recommendedName>
        <fullName evidence="4">DUF3828 domain-containing protein</fullName>
    </recommendedName>
</protein>
<accession>A0A2W5TM78</accession>
<evidence type="ECO:0008006" key="4">
    <source>
        <dbReference type="Google" id="ProtNLM"/>
    </source>
</evidence>
<organism evidence="2 3">
    <name type="scientific">Archangium gephyra</name>
    <dbReference type="NCBI Taxonomy" id="48"/>
    <lineage>
        <taxon>Bacteria</taxon>
        <taxon>Pseudomonadati</taxon>
        <taxon>Myxococcota</taxon>
        <taxon>Myxococcia</taxon>
        <taxon>Myxococcales</taxon>
        <taxon>Cystobacterineae</taxon>
        <taxon>Archangiaceae</taxon>
        <taxon>Archangium</taxon>
    </lineage>
</organism>
<evidence type="ECO:0000313" key="3">
    <source>
        <dbReference type="Proteomes" id="UP000249061"/>
    </source>
</evidence>
<name>A0A2W5TM78_9BACT</name>
<keyword evidence="1" id="KW-0732">Signal</keyword>
<proteinExistence type="predicted"/>
<evidence type="ECO:0000256" key="1">
    <source>
        <dbReference type="SAM" id="SignalP"/>
    </source>
</evidence>
<evidence type="ECO:0000313" key="2">
    <source>
        <dbReference type="EMBL" id="PZR13906.1"/>
    </source>
</evidence>
<dbReference type="AlphaFoldDB" id="A0A2W5TM78"/>
<reference evidence="2 3" key="1">
    <citation type="submission" date="2017-08" db="EMBL/GenBank/DDBJ databases">
        <title>Infants hospitalized years apart are colonized by the same room-sourced microbial strains.</title>
        <authorList>
            <person name="Brooks B."/>
            <person name="Olm M.R."/>
            <person name="Firek B.A."/>
            <person name="Baker R."/>
            <person name="Thomas B.C."/>
            <person name="Morowitz M.J."/>
            <person name="Banfield J.F."/>
        </authorList>
    </citation>
    <scope>NUCLEOTIDE SEQUENCE [LARGE SCALE GENOMIC DNA]</scope>
    <source>
        <strain evidence="2">S2_003_000_R2_14</strain>
    </source>
</reference>
<feature type="chain" id="PRO_5016034090" description="DUF3828 domain-containing protein" evidence="1">
    <location>
        <begin position="19"/>
        <end position="187"/>
    </location>
</feature>
<dbReference type="Proteomes" id="UP000249061">
    <property type="component" value="Unassembled WGS sequence"/>
</dbReference>
<feature type="signal peptide" evidence="1">
    <location>
        <begin position="1"/>
        <end position="18"/>
    </location>
</feature>